<proteinExistence type="predicted"/>
<organism evidence="3 4">
    <name type="scientific">Methanosarcina mazei SarPi</name>
    <dbReference type="NCBI Taxonomy" id="1434115"/>
    <lineage>
        <taxon>Archaea</taxon>
        <taxon>Methanobacteriati</taxon>
        <taxon>Methanobacteriota</taxon>
        <taxon>Stenosarchaea group</taxon>
        <taxon>Methanomicrobia</taxon>
        <taxon>Methanosarcinales</taxon>
        <taxon>Methanosarcinaceae</taxon>
        <taxon>Methanosarcina</taxon>
    </lineage>
</organism>
<dbReference type="Pfam" id="PF07790">
    <property type="entry name" value="Pilin_N"/>
    <property type="match status" value="1"/>
</dbReference>
<dbReference type="GeneID" id="31593322"/>
<dbReference type="PANTHER" id="PTHR38138:SF1">
    <property type="entry name" value="ARCHAEAL TYPE IV PILIN N-TERMINAL DOMAIN-CONTAINING PROTEIN"/>
    <property type="match status" value="1"/>
</dbReference>
<gene>
    <name evidence="3" type="ORF">MSMAP_3021</name>
</gene>
<dbReference type="PATRIC" id="fig|1434115.4.peg.3831"/>
<sequence length="354" mass="39994">MLKTPGKGLKKEAAVSEVMGIVLLTGIVVIMLSALGTTVFSMEGPDDVPHTNVQEIMDISEDTIYLKNNGGEPVSTENLRIIVNINDRKYEYPSSKIYESLGNSNVWKMGDTIEINTKDTWGINLRNNDKVELFLVDAPSNELIQKSTLTNMLLKDPELSLHLTPMGDITDTSESKKDEKGYGNRIQVRVVDSTKTDDATDPKIAKEDRKCTTYYPAKDTINTSIYQQLDFGIKPRAYGIRQGDTFSNVSLIIVYYSNDNSIKEFRLKFYDIDEYGNGKWVYYSNQLPKHTDQFESETIDLTEYINTPEDLASFNVRIEASTESSESAGKAIFIDYMALWLEKENHLAHPESVE</sequence>
<evidence type="ECO:0000256" key="1">
    <source>
        <dbReference type="SAM" id="Phobius"/>
    </source>
</evidence>
<protein>
    <recommendedName>
        <fullName evidence="2">Archaeal Type IV pilin N-terminal domain-containing protein</fullName>
    </recommendedName>
</protein>
<keyword evidence="1" id="KW-0472">Membrane</keyword>
<evidence type="ECO:0000313" key="4">
    <source>
        <dbReference type="Proteomes" id="UP000033116"/>
    </source>
</evidence>
<reference evidence="3 4" key="1">
    <citation type="submission" date="2014-07" db="EMBL/GenBank/DDBJ databases">
        <title>Methanogenic archaea and the global carbon cycle.</title>
        <authorList>
            <person name="Henriksen J.R."/>
            <person name="Luke J."/>
            <person name="Reinhart S."/>
            <person name="Benedict M.N."/>
            <person name="Youngblut N.D."/>
            <person name="Metcalf M.E."/>
            <person name="Whitaker R.J."/>
            <person name="Metcalf W.W."/>
        </authorList>
    </citation>
    <scope>NUCLEOTIDE SEQUENCE [LARGE SCALE GENOMIC DNA]</scope>
    <source>
        <strain evidence="3 4">SarPi</strain>
    </source>
</reference>
<feature type="transmembrane region" description="Helical" evidence="1">
    <location>
        <begin position="21"/>
        <end position="42"/>
    </location>
</feature>
<keyword evidence="1" id="KW-1133">Transmembrane helix</keyword>
<evidence type="ECO:0000259" key="2">
    <source>
        <dbReference type="Pfam" id="PF07790"/>
    </source>
</evidence>
<dbReference type="EMBL" id="CP009511">
    <property type="protein sequence ID" value="AKB63006.1"/>
    <property type="molecule type" value="Genomic_DNA"/>
</dbReference>
<dbReference type="PANTHER" id="PTHR38138">
    <property type="entry name" value="VNG6441H"/>
    <property type="match status" value="1"/>
</dbReference>
<dbReference type="Proteomes" id="UP000033116">
    <property type="component" value="Chromosome"/>
</dbReference>
<accession>A0A0E3LT70</accession>
<feature type="domain" description="Archaeal Type IV pilin N-terminal" evidence="2">
    <location>
        <begin position="14"/>
        <end position="87"/>
    </location>
</feature>
<dbReference type="InterPro" id="IPR012859">
    <property type="entry name" value="Pilin_N_archaeal"/>
</dbReference>
<dbReference type="HOGENOM" id="CLU_074281_0_0_2"/>
<name>A0A0E3LT70_METMZ</name>
<keyword evidence="1" id="KW-0812">Transmembrane</keyword>
<dbReference type="RefSeq" id="WP_080927534.1">
    <property type="nucleotide sequence ID" value="NZ_CP009511.1"/>
</dbReference>
<dbReference type="AlphaFoldDB" id="A0A0E3LT70"/>
<evidence type="ECO:0000313" key="3">
    <source>
        <dbReference type="EMBL" id="AKB63006.1"/>
    </source>
</evidence>